<dbReference type="Gene3D" id="3.40.710.10">
    <property type="entry name" value="DD-peptidase/beta-lactamase superfamily"/>
    <property type="match status" value="1"/>
</dbReference>
<reference evidence="3" key="1">
    <citation type="submission" date="2021-06" db="EMBL/GenBank/DDBJ databases">
        <title>50 bacteria genomes isolated from Dapeng, Shenzhen, China.</title>
        <authorList>
            <person name="Zheng W."/>
            <person name="Yu S."/>
            <person name="Huang Y."/>
        </authorList>
    </citation>
    <scope>NUCLEOTIDE SEQUENCE</scope>
    <source>
        <strain evidence="3">DP4N28-2</strain>
    </source>
</reference>
<dbReference type="RefSeq" id="WP_222405487.1">
    <property type="nucleotide sequence ID" value="NZ_JAHVKP010000001.1"/>
</dbReference>
<protein>
    <submittedName>
        <fullName evidence="3">Beta-lactamase family protein</fullName>
    </submittedName>
</protein>
<evidence type="ECO:0000256" key="1">
    <source>
        <dbReference type="SAM" id="SignalP"/>
    </source>
</evidence>
<gene>
    <name evidence="3" type="ORF">KUV31_10580</name>
</gene>
<feature type="signal peptide" evidence="1">
    <location>
        <begin position="1"/>
        <end position="22"/>
    </location>
</feature>
<proteinExistence type="predicted"/>
<dbReference type="PANTHER" id="PTHR43283:SF3">
    <property type="entry name" value="BETA-LACTAMASE FAMILY PROTEIN (AFU_ORTHOLOGUE AFUA_5G07500)"/>
    <property type="match status" value="1"/>
</dbReference>
<dbReference type="InterPro" id="IPR050789">
    <property type="entry name" value="Diverse_Enzym_Activities"/>
</dbReference>
<evidence type="ECO:0000259" key="2">
    <source>
        <dbReference type="Pfam" id="PF00144"/>
    </source>
</evidence>
<name>A0A9Q3XD76_9SPHN</name>
<organism evidence="3 4">
    <name type="scientific">Qipengyuania aquimaris</name>
    <dbReference type="NCBI Taxonomy" id="255984"/>
    <lineage>
        <taxon>Bacteria</taxon>
        <taxon>Pseudomonadati</taxon>
        <taxon>Pseudomonadota</taxon>
        <taxon>Alphaproteobacteria</taxon>
        <taxon>Sphingomonadales</taxon>
        <taxon>Erythrobacteraceae</taxon>
        <taxon>Qipengyuania</taxon>
    </lineage>
</organism>
<keyword evidence="1" id="KW-0732">Signal</keyword>
<accession>A0A9Q3XD76</accession>
<feature type="domain" description="Beta-lactamase-related" evidence="2">
    <location>
        <begin position="33"/>
        <end position="403"/>
    </location>
</feature>
<dbReference type="SUPFAM" id="SSF56601">
    <property type="entry name" value="beta-lactamase/transpeptidase-like"/>
    <property type="match status" value="1"/>
</dbReference>
<dbReference type="Proteomes" id="UP000824927">
    <property type="component" value="Unassembled WGS sequence"/>
</dbReference>
<feature type="chain" id="PRO_5040248453" evidence="1">
    <location>
        <begin position="23"/>
        <end position="421"/>
    </location>
</feature>
<evidence type="ECO:0000313" key="4">
    <source>
        <dbReference type="Proteomes" id="UP000824927"/>
    </source>
</evidence>
<dbReference type="PANTHER" id="PTHR43283">
    <property type="entry name" value="BETA-LACTAMASE-RELATED"/>
    <property type="match status" value="1"/>
</dbReference>
<dbReference type="InterPro" id="IPR012338">
    <property type="entry name" value="Beta-lactam/transpept-like"/>
</dbReference>
<dbReference type="EMBL" id="JAHVKP010000001">
    <property type="protein sequence ID" value="MBY6218782.1"/>
    <property type="molecule type" value="Genomic_DNA"/>
</dbReference>
<comment type="caution">
    <text evidence="3">The sequence shown here is derived from an EMBL/GenBank/DDBJ whole genome shotgun (WGS) entry which is preliminary data.</text>
</comment>
<dbReference type="Pfam" id="PF00144">
    <property type="entry name" value="Beta-lactamase"/>
    <property type="match status" value="1"/>
</dbReference>
<sequence>MIRAVAAFALAAAIATSSPLAAQDYQPDCERIAAFLAEAVDDGRVAGASALVWKDGEERCFDAAGLADREQDRPFERDTLVQFFSMTKPVTGVALMTLWEDGKFGLDDPLYWHLPEYENVEVLRGEADDGTAITSPPRRPITIRDILRHTAGFTYGADGNPANAADRIFEELQPLDADKTLAEFSQAMAQVPLLYEPGTHWNYSAGVDVQARLVEVLSGKDFTDYVQERVLGPLGMADTRWARSEEDLSRLARIYTVEDDGSFTPLPRDLWLEANFMDKPLTMGGSGLVGTVDDYLRFARMLLGEGALGDVRILDPATVRLMASDHLDPAITPDKRSWLVGKGNGGFGFDFFVRTGPPANPEEDRGSVGEFFWDGWPSMLFWVDPRQDMVVIFATQKLPFGNSLHHDFRDAVYGADYDGGL</sequence>
<evidence type="ECO:0000313" key="3">
    <source>
        <dbReference type="EMBL" id="MBY6218782.1"/>
    </source>
</evidence>
<dbReference type="InterPro" id="IPR001466">
    <property type="entry name" value="Beta-lactam-related"/>
</dbReference>
<dbReference type="AlphaFoldDB" id="A0A9Q3XD76"/>